<dbReference type="InParanoid" id="A0A1Q3D258"/>
<proteinExistence type="inferred from homology"/>
<gene>
    <name evidence="6" type="ORF">CFOL_v3_30025</name>
</gene>
<dbReference type="EMBL" id="BDDD01003968">
    <property type="protein sequence ID" value="GAV86596.1"/>
    <property type="molecule type" value="Genomic_DNA"/>
</dbReference>
<dbReference type="GO" id="GO:0035251">
    <property type="term" value="F:UDP-glucosyltransferase activity"/>
    <property type="evidence" value="ECO:0007669"/>
    <property type="project" value="TreeGrafter"/>
</dbReference>
<dbReference type="FunFam" id="3.40.50.2000:FF:000103">
    <property type="entry name" value="Glycosyltransferase"/>
    <property type="match status" value="1"/>
</dbReference>
<dbReference type="PANTHER" id="PTHR48047:SF61">
    <property type="entry name" value="OS04G0273600 PROTEIN"/>
    <property type="match status" value="1"/>
</dbReference>
<sequence>MAVANGKQDRNIVMFPFMAHGHINPFMALARQLEQRKGYKITIVNTPLNISKLKSSLPSKTNIHLVEIPFNATDYGLPHDTENTDKLSFEFILRFLEASENLQSPFKSLLIDITNKDGNPPLCIISDMFLGWTVEVANELGIFHSVFIAGAGYSMATYFSFSLNIDQYQPDQEEFLLLDFPEAEGPIQRLQLGDDLKVFDGSDIFNLFRKRQFSLCLHSDAILLNSIDELGQSGVTYFSRKTGGKPVWSIGPACNSILKKDDSKEVSADIHCFCSSWLDIHPPASVLYVCFGSQNTILPSQLMELAKGLEASGKAFIWVIRPPIGFGVTEEFRAQWLPDGFEERVRRTNQGLLMHNWAPQLQILSHKSTGAFLGHCGWNSVLESLIAGIPMIGWPLGGEQFFNSYMLEKEVGVCIEIARGCNSAIIDHDHIARVIKMVMGETGKGEELRRKACQIKEKMEDAIREGEGFKGSSITAMDQFLETASLRNKRSAFSK</sequence>
<evidence type="ECO:0000313" key="7">
    <source>
        <dbReference type="Proteomes" id="UP000187406"/>
    </source>
</evidence>
<dbReference type="Gene3D" id="3.40.50.2000">
    <property type="entry name" value="Glycogen Phosphorylase B"/>
    <property type="match status" value="2"/>
</dbReference>
<protein>
    <recommendedName>
        <fullName evidence="5">Glycosyltransferase</fullName>
        <ecNumber evidence="5">2.4.1.-</ecNumber>
    </recommendedName>
</protein>
<evidence type="ECO:0000313" key="6">
    <source>
        <dbReference type="EMBL" id="GAV86596.1"/>
    </source>
</evidence>
<dbReference type="InterPro" id="IPR035595">
    <property type="entry name" value="UDP_glycos_trans_CS"/>
</dbReference>
<dbReference type="FunFam" id="3.40.50.2000:FF:000064">
    <property type="entry name" value="Glycosyltransferase"/>
    <property type="match status" value="1"/>
</dbReference>
<dbReference type="PANTHER" id="PTHR48047">
    <property type="entry name" value="GLYCOSYLTRANSFERASE"/>
    <property type="match status" value="1"/>
</dbReference>
<dbReference type="CDD" id="cd03784">
    <property type="entry name" value="GT1_Gtf-like"/>
    <property type="match status" value="1"/>
</dbReference>
<dbReference type="InterPro" id="IPR002213">
    <property type="entry name" value="UDP_glucos_trans"/>
</dbReference>
<reference evidence="7" key="1">
    <citation type="submission" date="2016-04" db="EMBL/GenBank/DDBJ databases">
        <title>Cephalotus genome sequencing.</title>
        <authorList>
            <person name="Fukushima K."/>
            <person name="Hasebe M."/>
            <person name="Fang X."/>
        </authorList>
    </citation>
    <scope>NUCLEOTIDE SEQUENCE [LARGE SCALE GENOMIC DNA]</scope>
    <source>
        <strain evidence="7">cv. St1</strain>
    </source>
</reference>
<dbReference type="SUPFAM" id="SSF53756">
    <property type="entry name" value="UDP-Glycosyltransferase/glycogen phosphorylase"/>
    <property type="match status" value="1"/>
</dbReference>
<evidence type="ECO:0000256" key="5">
    <source>
        <dbReference type="RuleBase" id="RU362057"/>
    </source>
</evidence>
<dbReference type="Proteomes" id="UP000187406">
    <property type="component" value="Unassembled WGS sequence"/>
</dbReference>
<name>A0A1Q3D258_CEPFO</name>
<organism evidence="6 7">
    <name type="scientific">Cephalotus follicularis</name>
    <name type="common">Albany pitcher plant</name>
    <dbReference type="NCBI Taxonomy" id="3775"/>
    <lineage>
        <taxon>Eukaryota</taxon>
        <taxon>Viridiplantae</taxon>
        <taxon>Streptophyta</taxon>
        <taxon>Embryophyta</taxon>
        <taxon>Tracheophyta</taxon>
        <taxon>Spermatophyta</taxon>
        <taxon>Magnoliopsida</taxon>
        <taxon>eudicotyledons</taxon>
        <taxon>Gunneridae</taxon>
        <taxon>Pentapetalae</taxon>
        <taxon>rosids</taxon>
        <taxon>fabids</taxon>
        <taxon>Oxalidales</taxon>
        <taxon>Cephalotaceae</taxon>
        <taxon>Cephalotus</taxon>
    </lineage>
</organism>
<dbReference type="PROSITE" id="PS00375">
    <property type="entry name" value="UDPGT"/>
    <property type="match status" value="1"/>
</dbReference>
<keyword evidence="3 4" id="KW-0808">Transferase</keyword>
<keyword evidence="2 4" id="KW-0328">Glycosyltransferase</keyword>
<accession>A0A1Q3D258</accession>
<comment type="similarity">
    <text evidence="1 4">Belongs to the UDP-glycosyltransferase family.</text>
</comment>
<comment type="caution">
    <text evidence="6">The sequence shown here is derived from an EMBL/GenBank/DDBJ whole genome shotgun (WGS) entry which is preliminary data.</text>
</comment>
<dbReference type="Pfam" id="PF00201">
    <property type="entry name" value="UDPGT"/>
    <property type="match status" value="1"/>
</dbReference>
<dbReference type="OrthoDB" id="5835829at2759"/>
<keyword evidence="7" id="KW-1185">Reference proteome</keyword>
<dbReference type="AlphaFoldDB" id="A0A1Q3D258"/>
<evidence type="ECO:0000256" key="1">
    <source>
        <dbReference type="ARBA" id="ARBA00009995"/>
    </source>
</evidence>
<evidence type="ECO:0000256" key="3">
    <source>
        <dbReference type="ARBA" id="ARBA00022679"/>
    </source>
</evidence>
<evidence type="ECO:0000256" key="2">
    <source>
        <dbReference type="ARBA" id="ARBA00022676"/>
    </source>
</evidence>
<evidence type="ECO:0000256" key="4">
    <source>
        <dbReference type="RuleBase" id="RU003718"/>
    </source>
</evidence>
<dbReference type="EC" id="2.4.1.-" evidence="5"/>